<protein>
    <submittedName>
        <fullName evidence="1">Uncharacterized protein</fullName>
    </submittedName>
</protein>
<dbReference type="OrthoDB" id="10036779at2759"/>
<accession>A0A9Q0FX71</accession>
<reference evidence="1" key="2">
    <citation type="journal article" date="2023" name="Plants (Basel)">
        <title>Annotation of the Turnera subulata (Passifloraceae) Draft Genome Reveals the S-Locus Evolved after the Divergence of Turneroideae from Passifloroideae in a Stepwise Manner.</title>
        <authorList>
            <person name="Henning P.M."/>
            <person name="Roalson E.H."/>
            <person name="Mir W."/>
            <person name="McCubbin A.G."/>
            <person name="Shore J.S."/>
        </authorList>
    </citation>
    <scope>NUCLEOTIDE SEQUENCE</scope>
    <source>
        <strain evidence="1">F60SS</strain>
    </source>
</reference>
<comment type="caution">
    <text evidence="1">The sequence shown here is derived from an EMBL/GenBank/DDBJ whole genome shotgun (WGS) entry which is preliminary data.</text>
</comment>
<sequence length="352" mass="38910">MLVSIQHLLSSPKSFHHCFEELGNGTPDNGKEVNVQVTHNGKSLNLSQLQKACQDSILEMHDKYDKEIDAGEDEAILIPFLDSKTKKSLHISSDGGAWILCRPLGVENGCVISMNDGIARLDIGGSSSLPISVIDSGKCIPIGDADWDYQLQKHKEKAPTMIELLSAEHCQQMEVNGGFPDFASVTAGEVPMNIVAVVRPSSYVSSSTLGKLDQKYIVKNDSDMSIVITFRREADDGKTATQIYSARASPSSCEGVNDFYIFSMGGKLQTLFQRTGVYMFLLSIVNAGKWKLLGDKHSQHYSVRLGCAFPALYIARFDIYDKQIPIQSLAWIFTQYNYQTLGTERLAPRFGH</sequence>
<keyword evidence="2" id="KW-1185">Reference proteome</keyword>
<evidence type="ECO:0000313" key="2">
    <source>
        <dbReference type="Proteomes" id="UP001141552"/>
    </source>
</evidence>
<evidence type="ECO:0000313" key="1">
    <source>
        <dbReference type="EMBL" id="KAJ4838207.1"/>
    </source>
</evidence>
<dbReference type="EMBL" id="JAKUCV010003615">
    <property type="protein sequence ID" value="KAJ4838207.1"/>
    <property type="molecule type" value="Genomic_DNA"/>
</dbReference>
<proteinExistence type="predicted"/>
<dbReference type="PANTHER" id="PTHR33566:SF1">
    <property type="entry name" value="EN_SPM-LIKE TRANSPOSON-RELATED"/>
    <property type="match status" value="1"/>
</dbReference>
<name>A0A9Q0FX71_9ROSI</name>
<reference evidence="1" key="1">
    <citation type="submission" date="2022-02" db="EMBL/GenBank/DDBJ databases">
        <authorList>
            <person name="Henning P.M."/>
            <person name="McCubbin A.G."/>
            <person name="Shore J.S."/>
        </authorList>
    </citation>
    <scope>NUCLEOTIDE SEQUENCE</scope>
    <source>
        <strain evidence="1">F60SS</strain>
        <tissue evidence="1">Leaves</tissue>
    </source>
</reference>
<dbReference type="PANTHER" id="PTHR33566">
    <property type="entry name" value="EN/SPM-LIKE TRANSPOSON-RELATED"/>
    <property type="match status" value="1"/>
</dbReference>
<dbReference type="Proteomes" id="UP001141552">
    <property type="component" value="Unassembled WGS sequence"/>
</dbReference>
<dbReference type="AlphaFoldDB" id="A0A9Q0FX71"/>
<organism evidence="1 2">
    <name type="scientific">Turnera subulata</name>
    <dbReference type="NCBI Taxonomy" id="218843"/>
    <lineage>
        <taxon>Eukaryota</taxon>
        <taxon>Viridiplantae</taxon>
        <taxon>Streptophyta</taxon>
        <taxon>Embryophyta</taxon>
        <taxon>Tracheophyta</taxon>
        <taxon>Spermatophyta</taxon>
        <taxon>Magnoliopsida</taxon>
        <taxon>eudicotyledons</taxon>
        <taxon>Gunneridae</taxon>
        <taxon>Pentapetalae</taxon>
        <taxon>rosids</taxon>
        <taxon>fabids</taxon>
        <taxon>Malpighiales</taxon>
        <taxon>Passifloraceae</taxon>
        <taxon>Turnera</taxon>
    </lineage>
</organism>
<gene>
    <name evidence="1" type="ORF">Tsubulata_024198</name>
</gene>